<evidence type="ECO:0000313" key="2">
    <source>
        <dbReference type="EMBL" id="KAK5114376.1"/>
    </source>
</evidence>
<feature type="non-terminal residue" evidence="2">
    <location>
        <position position="1"/>
    </location>
</feature>
<feature type="non-terminal residue" evidence="2">
    <location>
        <position position="200"/>
    </location>
</feature>
<comment type="caution">
    <text evidence="2">The sequence shown here is derived from an EMBL/GenBank/DDBJ whole genome shotgun (WGS) entry which is preliminary data.</text>
</comment>
<keyword evidence="3" id="KW-1185">Reference proteome</keyword>
<feature type="coiled-coil region" evidence="1">
    <location>
        <begin position="172"/>
        <end position="199"/>
    </location>
</feature>
<dbReference type="Proteomes" id="UP001357485">
    <property type="component" value="Unassembled WGS sequence"/>
</dbReference>
<dbReference type="EMBL" id="JAVRRA010025429">
    <property type="protein sequence ID" value="KAK5114376.1"/>
    <property type="molecule type" value="Genomic_DNA"/>
</dbReference>
<proteinExistence type="predicted"/>
<gene>
    <name evidence="2" type="ORF">LTR16_005238</name>
</gene>
<protein>
    <submittedName>
        <fullName evidence="2">Uncharacterized protein</fullName>
    </submittedName>
</protein>
<sequence>FTVKYSHDPFWEDRERFKVRDVEETSQATIRIHEECSAAPTSMCRSSVVRTNFAKSVPPYTVGLEKVFDATKQLEIIARLSGKSRLFENAARQLQFDDESDTMRITKKRRSLEPRARTPTQSDFVFPAREHLDLSSSDTYPGCGCIGKTFRKRSRRSRCCARGYADAQFNSILNFEEEVESLEGRAHHLEAAIKAMLTNR</sequence>
<keyword evidence="1" id="KW-0175">Coiled coil</keyword>
<evidence type="ECO:0000313" key="3">
    <source>
        <dbReference type="Proteomes" id="UP001357485"/>
    </source>
</evidence>
<organism evidence="2 3">
    <name type="scientific">Cryomyces antarcticus</name>
    <dbReference type="NCBI Taxonomy" id="329879"/>
    <lineage>
        <taxon>Eukaryota</taxon>
        <taxon>Fungi</taxon>
        <taxon>Dikarya</taxon>
        <taxon>Ascomycota</taxon>
        <taxon>Pezizomycotina</taxon>
        <taxon>Dothideomycetes</taxon>
        <taxon>Dothideomycetes incertae sedis</taxon>
        <taxon>Cryomyces</taxon>
    </lineage>
</organism>
<evidence type="ECO:0000256" key="1">
    <source>
        <dbReference type="SAM" id="Coils"/>
    </source>
</evidence>
<reference evidence="2 3" key="1">
    <citation type="submission" date="2023-08" db="EMBL/GenBank/DDBJ databases">
        <title>Black Yeasts Isolated from many extreme environments.</title>
        <authorList>
            <person name="Coleine C."/>
            <person name="Stajich J.E."/>
            <person name="Selbmann L."/>
        </authorList>
    </citation>
    <scope>NUCLEOTIDE SEQUENCE [LARGE SCALE GENOMIC DNA]</scope>
    <source>
        <strain evidence="2 3">CCFEE 536</strain>
    </source>
</reference>
<name>A0ABR0KRD5_9PEZI</name>
<accession>A0ABR0KRD5</accession>